<dbReference type="EMBL" id="JANHOG010002788">
    <property type="protein sequence ID" value="KAJ3519960.1"/>
    <property type="molecule type" value="Genomic_DNA"/>
</dbReference>
<reference evidence="1" key="1">
    <citation type="submission" date="2022-07" db="EMBL/GenBank/DDBJ databases">
        <title>Genome Sequence of Phlebia brevispora.</title>
        <authorList>
            <person name="Buettner E."/>
        </authorList>
    </citation>
    <scope>NUCLEOTIDE SEQUENCE</scope>
    <source>
        <strain evidence="1">MPL23</strain>
    </source>
</reference>
<sequence>MSSSQPVLHPAEYVQYNTISLSIQLSVHLATSVWVIYEHSITLTDEIQHFWGRRPTAVMVIFMVLRYGMLLQSIISLNFSFIQWNATSVTGIAGAIIIINAIVYMTVILFSVVRMRAISMKRSGLKASIVFVLGTIYVCINAWHWSLQSIRPLTPLFGGQCSSYTLKERAAPTDVFSLVQEEAYSTRRVEIINHAGDACLVLSELLVQFYTWESILRSRLLLDRQRVKPFYRVLLRDGTVIYLAMIIWWIVTAVSGETGIGLSDMTLPGISITICRIIIRLRRTQESDSIVRRPDTTYARRSQVPVGSAAQNLTTIPAGLSGGVRRDDGLTYFSDSSRIVDYSNYDSRV</sequence>
<gene>
    <name evidence="1" type="ORF">NM688_g9227</name>
</gene>
<protein>
    <submittedName>
        <fullName evidence="1">Uncharacterized protein</fullName>
    </submittedName>
</protein>
<comment type="caution">
    <text evidence="1">The sequence shown here is derived from an EMBL/GenBank/DDBJ whole genome shotgun (WGS) entry which is preliminary data.</text>
</comment>
<accession>A0ACC1RLH3</accession>
<organism evidence="1 2">
    <name type="scientific">Phlebia brevispora</name>
    <dbReference type="NCBI Taxonomy" id="194682"/>
    <lineage>
        <taxon>Eukaryota</taxon>
        <taxon>Fungi</taxon>
        <taxon>Dikarya</taxon>
        <taxon>Basidiomycota</taxon>
        <taxon>Agaricomycotina</taxon>
        <taxon>Agaricomycetes</taxon>
        <taxon>Polyporales</taxon>
        <taxon>Meruliaceae</taxon>
        <taxon>Phlebia</taxon>
    </lineage>
</organism>
<proteinExistence type="predicted"/>
<keyword evidence="2" id="KW-1185">Reference proteome</keyword>
<evidence type="ECO:0000313" key="1">
    <source>
        <dbReference type="EMBL" id="KAJ3519960.1"/>
    </source>
</evidence>
<name>A0ACC1RLH3_9APHY</name>
<dbReference type="Proteomes" id="UP001148662">
    <property type="component" value="Unassembled WGS sequence"/>
</dbReference>
<evidence type="ECO:0000313" key="2">
    <source>
        <dbReference type="Proteomes" id="UP001148662"/>
    </source>
</evidence>